<name>A0A843A933_METAZ</name>
<dbReference type="PANTHER" id="PTHR43323:SF2">
    <property type="entry name" value="HYDROXYMETHYLGLUTARYL-COA SYNTHASE"/>
    <property type="match status" value="1"/>
</dbReference>
<evidence type="ECO:0000256" key="1">
    <source>
        <dbReference type="ARBA" id="ARBA00022679"/>
    </source>
</evidence>
<gene>
    <name evidence="6" type="ORF">ISP01_00215</name>
</gene>
<dbReference type="HAMAP" id="MF_01409">
    <property type="entry name" value="HMG_CoA_synth_arch"/>
    <property type="match status" value="1"/>
</dbReference>
<dbReference type="SUPFAM" id="SSF53901">
    <property type="entry name" value="Thiolase-like"/>
    <property type="match status" value="2"/>
</dbReference>
<dbReference type="EMBL" id="JADIIN010000003">
    <property type="protein sequence ID" value="MBF4467807.1"/>
    <property type="molecule type" value="Genomic_DNA"/>
</dbReference>
<dbReference type="Proteomes" id="UP000658733">
    <property type="component" value="Unassembled WGS sequence"/>
</dbReference>
<feature type="active site" description="Proton donor/acceptor" evidence="4">
    <location>
        <position position="238"/>
    </location>
</feature>
<dbReference type="CDD" id="cd00827">
    <property type="entry name" value="init_cond_enzymes"/>
    <property type="match status" value="1"/>
</dbReference>
<comment type="pathway">
    <text evidence="4">Metabolic intermediate biosynthesis; (R)-mevalonate biosynthesis; (R)-mevalonate from acetyl-CoA: step 2/3.</text>
</comment>
<keyword evidence="1 4" id="KW-0808">Transferase</keyword>
<comment type="subunit">
    <text evidence="4">Interacts with acetoacetyl-CoA thiolase that catalyzes the precedent step in the pathway and with a DUF35 protein. The acetoacetyl-CoA thiolase/HMG-CoA synthase complex channels the intermediate via a fused CoA-binding site, which allows for efficient coupling of the endergonic thiolase reaction with the exergonic HMGCS reaction.</text>
</comment>
<feature type="binding site" evidence="4">
    <location>
        <position position="243"/>
    </location>
    <ligand>
        <name>CoA</name>
        <dbReference type="ChEBI" id="CHEBI:57287"/>
        <note>ligand shared with acetoacetyl-CoA thiolase</note>
    </ligand>
</feature>
<comment type="caution">
    <text evidence="6">The sequence shown here is derived from an EMBL/GenBank/DDBJ whole genome shotgun (WGS) entry which is preliminary data.</text>
</comment>
<feature type="binding site" evidence="4">
    <location>
        <position position="153"/>
    </location>
    <ligand>
        <name>(3S)-3-hydroxy-3-methylglutaryl-CoA</name>
        <dbReference type="ChEBI" id="CHEBI:43074"/>
    </ligand>
</feature>
<evidence type="ECO:0000256" key="2">
    <source>
        <dbReference type="ARBA" id="ARBA00023229"/>
    </source>
</evidence>
<evidence type="ECO:0000259" key="5">
    <source>
        <dbReference type="Pfam" id="PF08541"/>
    </source>
</evidence>
<accession>A0A843A933</accession>
<dbReference type="RefSeq" id="WP_042703614.1">
    <property type="nucleotide sequence ID" value="NZ_JADIIN010000003.1"/>
</dbReference>
<evidence type="ECO:0000256" key="3">
    <source>
        <dbReference type="ARBA" id="ARBA00023315"/>
    </source>
</evidence>
<feature type="binding site" evidence="4">
    <location>
        <position position="300"/>
    </location>
    <ligand>
        <name>(3S)-3-hydroxy-3-methylglutaryl-CoA</name>
        <dbReference type="ChEBI" id="CHEBI:43074"/>
    </ligand>
</feature>
<dbReference type="InterPro" id="IPR016039">
    <property type="entry name" value="Thiolase-like"/>
</dbReference>
<feature type="binding site" evidence="4">
    <location>
        <position position="205"/>
    </location>
    <ligand>
        <name>(3S)-3-hydroxy-3-methylglutaryl-CoA</name>
        <dbReference type="ChEBI" id="CHEBI:43074"/>
    </ligand>
</feature>
<organism evidence="6 7">
    <name type="scientific">Methanobrevibacter arboriphilus</name>
    <dbReference type="NCBI Taxonomy" id="39441"/>
    <lineage>
        <taxon>Archaea</taxon>
        <taxon>Methanobacteriati</taxon>
        <taxon>Methanobacteriota</taxon>
        <taxon>Methanomada group</taxon>
        <taxon>Methanobacteria</taxon>
        <taxon>Methanobacteriales</taxon>
        <taxon>Methanobacteriaceae</taxon>
        <taxon>Methanobrevibacter</taxon>
    </lineage>
</organism>
<evidence type="ECO:0000313" key="7">
    <source>
        <dbReference type="Proteomes" id="UP000658733"/>
    </source>
</evidence>
<keyword evidence="2 4" id="KW-0414">Isoprene biosynthesis</keyword>
<dbReference type="InterPro" id="IPR004656">
    <property type="entry name" value="HMG_CoA_Synthase"/>
</dbReference>
<proteinExistence type="inferred from homology"/>
<feature type="binding site" evidence="4">
    <location>
        <position position="238"/>
    </location>
    <ligand>
        <name>(3S)-3-hydroxy-3-methylglutaryl-CoA</name>
        <dbReference type="ChEBI" id="CHEBI:43074"/>
    </ligand>
</feature>
<feature type="binding site" evidence="4">
    <location>
        <position position="270"/>
    </location>
    <ligand>
        <name>(3S)-3-hydroxy-3-methylglutaryl-CoA</name>
        <dbReference type="ChEBI" id="CHEBI:43074"/>
    </ligand>
</feature>
<dbReference type="AlphaFoldDB" id="A0A843A933"/>
<dbReference type="NCBIfam" id="TIGR00748">
    <property type="entry name" value="HMG_CoA_syn_Arc"/>
    <property type="match status" value="1"/>
</dbReference>
<dbReference type="PANTHER" id="PTHR43323">
    <property type="entry name" value="3-HYDROXY-3-METHYLGLUTARYL COENZYME A SYNTHASE"/>
    <property type="match status" value="1"/>
</dbReference>
<comment type="catalytic activity">
    <reaction evidence="4">
        <text>acetoacetyl-CoA + acetyl-CoA + H2O = (3S)-3-hydroxy-3-methylglutaryl-CoA + CoA + H(+)</text>
        <dbReference type="Rhea" id="RHEA:10188"/>
        <dbReference type="ChEBI" id="CHEBI:15377"/>
        <dbReference type="ChEBI" id="CHEBI:15378"/>
        <dbReference type="ChEBI" id="CHEBI:43074"/>
        <dbReference type="ChEBI" id="CHEBI:57286"/>
        <dbReference type="ChEBI" id="CHEBI:57287"/>
        <dbReference type="ChEBI" id="CHEBI:57288"/>
        <dbReference type="EC" id="2.3.3.10"/>
    </reaction>
</comment>
<protein>
    <recommendedName>
        <fullName evidence="4">Hydroxymethylglutaryl-CoA synthase</fullName>
        <shortName evidence="4">HMG-CoA synthase</shortName>
        <shortName evidence="4">HMGCS</shortName>
        <ecNumber evidence="4">2.3.3.10</ecNumber>
    </recommendedName>
</protein>
<dbReference type="GO" id="GO:0019287">
    <property type="term" value="P:isopentenyl diphosphate biosynthetic process, mevalonate pathway"/>
    <property type="evidence" value="ECO:0007669"/>
    <property type="project" value="UniProtKB-UniRule"/>
</dbReference>
<dbReference type="Pfam" id="PF08541">
    <property type="entry name" value="ACP_syn_III_C"/>
    <property type="match status" value="1"/>
</dbReference>
<feature type="domain" description="Beta-ketoacyl-[acyl-carrier-protein] synthase III C-terminal" evidence="5">
    <location>
        <begin position="223"/>
        <end position="306"/>
    </location>
</feature>
<sequence>MAGIIGYGAFVPSYRIKVEEIAKVWGDNPKAISNGLVVNEKSVPAPDEDTATISVEAARSALVRAKINPQDIGAVYVGSESHPYAVKPTATIVAEAIMATPSMTAADLEFACKAGTAGMQAAIGLVDSGMIDYGLAIGADTSQGAPGDALEYTASAGGAAFIIGKEGSENGSIADFGDTYSFTTDTPDFYRREGQPYPSHGGRFTGEPAYFKHVLGAAEGIFEKTGTGPEDYDYAVFHQPNGKFYLKVGKKLGFNNEQIKDGLLTPVIGNTYSGATPLGLASILDKAKAGDNILAISYGSGSGSDAFTLSVTDMIDEKRELAPKLSNMIENKSYVDYAVYAKYKGKLRMS</sequence>
<dbReference type="Gene3D" id="3.40.47.10">
    <property type="match status" value="1"/>
</dbReference>
<dbReference type="GO" id="GO:0003985">
    <property type="term" value="F:acetyl-CoA C-acetyltransferase activity"/>
    <property type="evidence" value="ECO:0007669"/>
    <property type="project" value="UniProtKB-UniRule"/>
</dbReference>
<feature type="active site" description="Proton donor/acceptor" evidence="4">
    <location>
        <position position="80"/>
    </location>
</feature>
<comment type="caution">
    <text evidence="4">Lacks conserved residue(s) required for the propagation of feature annotation.</text>
</comment>
<dbReference type="FunFam" id="3.40.47.10:FF:000046">
    <property type="entry name" value="UPF0219 protein M1627_1703"/>
    <property type="match status" value="1"/>
</dbReference>
<dbReference type="InterPro" id="IPR013747">
    <property type="entry name" value="ACP_syn_III_C"/>
</dbReference>
<feature type="binding site" evidence="4">
    <location>
        <position position="247"/>
    </location>
    <ligand>
        <name>(3S)-3-hydroxy-3-methylglutaryl-CoA</name>
        <dbReference type="ChEBI" id="CHEBI:43074"/>
    </ligand>
</feature>
<feature type="active site" description="Acyl-thioester intermediate" evidence="4">
    <location>
        <position position="112"/>
    </location>
</feature>
<reference evidence="6" key="1">
    <citation type="submission" date="2020-10" db="EMBL/GenBank/DDBJ databases">
        <title>Dehalococcoides mccartyi of a TCE/Cr reducing biochatode.</title>
        <authorList>
            <person name="Matturro B."/>
        </authorList>
    </citation>
    <scope>NUCLEOTIDE SEQUENCE</scope>
    <source>
        <strain evidence="6">Bin4</strain>
    </source>
</reference>
<dbReference type="GO" id="GO:0004421">
    <property type="term" value="F:hydroxymethylglutaryl-CoA synthase activity"/>
    <property type="evidence" value="ECO:0007669"/>
    <property type="project" value="UniProtKB-EC"/>
</dbReference>
<comment type="function">
    <text evidence="4">Catalyzes the condensation of acetyl-CoA with acetoacetyl-CoA to form 3-hydroxy-3-methylglutaryl-CoA (HMG-CoA). Functions in the mevalonate (MVA) pathway leading to isopentenyl diphosphate (IPP), a key precursor for the biosynthesis of isoprenoid compounds that are building blocks of archaeal membrane lipids.</text>
</comment>
<evidence type="ECO:0000313" key="6">
    <source>
        <dbReference type="EMBL" id="MBF4467807.1"/>
    </source>
</evidence>
<dbReference type="EC" id="2.3.3.10" evidence="4"/>
<evidence type="ECO:0000256" key="4">
    <source>
        <dbReference type="HAMAP-Rule" id="MF_01409"/>
    </source>
</evidence>
<comment type="similarity">
    <text evidence="4">Belongs to the thiolase-like superfamily. Archaeal HMG-CoA synthase family.</text>
</comment>
<keyword evidence="3 4" id="KW-0012">Acyltransferase</keyword>
<feature type="binding site" evidence="4">
    <location>
        <position position="112"/>
    </location>
    <ligand>
        <name>(3S)-3-hydroxy-3-methylglutaryl-CoA</name>
        <dbReference type="ChEBI" id="CHEBI:43074"/>
    </ligand>
</feature>
<feature type="binding site" evidence="4">
    <location>
        <position position="203"/>
    </location>
    <ligand>
        <name>CoA</name>
        <dbReference type="ChEBI" id="CHEBI:57287"/>
        <note>ligand shared with acetoacetyl-CoA thiolase</note>
    </ligand>
</feature>
<dbReference type="GO" id="GO:0010142">
    <property type="term" value="P:farnesyl diphosphate biosynthetic process, mevalonate pathway"/>
    <property type="evidence" value="ECO:0007669"/>
    <property type="project" value="TreeGrafter"/>
</dbReference>
<dbReference type="NCBIfam" id="NF003274">
    <property type="entry name" value="PRK04262.1"/>
    <property type="match status" value="1"/>
</dbReference>